<evidence type="ECO:0000256" key="1">
    <source>
        <dbReference type="ARBA" id="ARBA00006265"/>
    </source>
</evidence>
<sequence>MAADEDNFDIDIYGDGEGEGDLGTESGQMDFKVEEEEEGHNFEAEHDETALAENTEDNLESEQQQQSHGFDGTEDQGHRQTEHQESSNNEPVAQVPTPQQGTKRKESSDDRPIDHGATTALMISDLHWWITEDDIRGWANEAAAEDELKDISFSEHKVNGKSKGQAYVEFSSLQAATAAKHKIESVGGNQPGSRKHSVTFTVATQNPFKTLPKEAPRARDDRPPVRGSFHSTSRGDHGYGAMHQGYRGGRGGGFNRGGGGYNNHNQYNRNFSGPMGGYNNNNMMGFQGNMGVGNNYGGFNRGGMMGNPMRGNMGGMRGGGGGMNMMPMAGGMGMGMGNMNMGMNPMMAGMGMAGFQGNQFNPGMFNAGQGGNFGGGGGDWNQHGVKRQRQE</sequence>
<comment type="caution">
    <text evidence="5">The sequence shown here is derived from an EMBL/GenBank/DDBJ whole genome shotgun (WGS) entry which is preliminary data.</text>
</comment>
<feature type="compositionally biased region" description="Polar residues" evidence="3">
    <location>
        <begin position="86"/>
        <end position="101"/>
    </location>
</feature>
<feature type="region of interest" description="Disordered" evidence="3">
    <location>
        <begin position="212"/>
        <end position="240"/>
    </location>
</feature>
<dbReference type="AlphaFoldDB" id="A0AAN6ITU1"/>
<evidence type="ECO:0000256" key="2">
    <source>
        <dbReference type="PROSITE-ProRule" id="PRU00176"/>
    </source>
</evidence>
<dbReference type="EMBL" id="JAJGCB010000009">
    <property type="protein sequence ID" value="KAJ8991109.1"/>
    <property type="molecule type" value="Genomic_DNA"/>
</dbReference>
<feature type="region of interest" description="Disordered" evidence="3">
    <location>
        <begin position="371"/>
        <end position="391"/>
    </location>
</feature>
<evidence type="ECO:0000259" key="4">
    <source>
        <dbReference type="PROSITE" id="PS50102"/>
    </source>
</evidence>
<feature type="compositionally biased region" description="Basic and acidic residues" evidence="3">
    <location>
        <begin position="103"/>
        <end position="114"/>
    </location>
</feature>
<feature type="compositionally biased region" description="Acidic residues" evidence="3">
    <location>
        <begin position="1"/>
        <end position="22"/>
    </location>
</feature>
<dbReference type="CDD" id="cd12372">
    <property type="entry name" value="RRM_CFIm68_CFIm59"/>
    <property type="match status" value="1"/>
</dbReference>
<dbReference type="Gene3D" id="3.30.70.330">
    <property type="match status" value="1"/>
</dbReference>
<evidence type="ECO:0000313" key="5">
    <source>
        <dbReference type="EMBL" id="KAJ8991109.1"/>
    </source>
</evidence>
<name>A0AAN6ITU1_EXODE</name>
<feature type="region of interest" description="Disordered" evidence="3">
    <location>
        <begin position="1"/>
        <end position="115"/>
    </location>
</feature>
<feature type="compositionally biased region" description="Basic and acidic residues" evidence="3">
    <location>
        <begin position="212"/>
        <end position="224"/>
    </location>
</feature>
<dbReference type="PANTHER" id="PTHR23204">
    <property type="entry name" value="CLEAVAGE AND POLYADENYLATION SPECIFIC FACTOR"/>
    <property type="match status" value="1"/>
</dbReference>
<dbReference type="SMART" id="SM00360">
    <property type="entry name" value="RRM"/>
    <property type="match status" value="1"/>
</dbReference>
<reference evidence="5" key="1">
    <citation type="submission" date="2023-01" db="EMBL/GenBank/DDBJ databases">
        <title>Exophiala dermititidis isolated from Cystic Fibrosis Patient.</title>
        <authorList>
            <person name="Kurbessoian T."/>
            <person name="Crocker A."/>
            <person name="Murante D."/>
            <person name="Hogan D.A."/>
            <person name="Stajich J.E."/>
        </authorList>
    </citation>
    <scope>NUCLEOTIDE SEQUENCE</scope>
    <source>
        <strain evidence="5">Ex8</strain>
    </source>
</reference>
<dbReference type="InterPro" id="IPR000504">
    <property type="entry name" value="RRM_dom"/>
</dbReference>
<dbReference type="GO" id="GO:0003723">
    <property type="term" value="F:RNA binding"/>
    <property type="evidence" value="ECO:0007669"/>
    <property type="project" value="UniProtKB-UniRule"/>
</dbReference>
<dbReference type="InterPro" id="IPR012677">
    <property type="entry name" value="Nucleotide-bd_a/b_plait_sf"/>
</dbReference>
<dbReference type="SUPFAM" id="SSF54928">
    <property type="entry name" value="RNA-binding domain, RBD"/>
    <property type="match status" value="1"/>
</dbReference>
<protein>
    <recommendedName>
        <fullName evidence="4">RRM domain-containing protein</fullName>
    </recommendedName>
</protein>
<dbReference type="Pfam" id="PF00076">
    <property type="entry name" value="RRM_1"/>
    <property type="match status" value="1"/>
</dbReference>
<evidence type="ECO:0000256" key="3">
    <source>
        <dbReference type="SAM" id="MobiDB-lite"/>
    </source>
</evidence>
<feature type="domain" description="RRM" evidence="4">
    <location>
        <begin position="119"/>
        <end position="203"/>
    </location>
</feature>
<feature type="compositionally biased region" description="Basic and acidic residues" evidence="3">
    <location>
        <begin position="39"/>
        <end position="49"/>
    </location>
</feature>
<dbReference type="PROSITE" id="PS50102">
    <property type="entry name" value="RRM"/>
    <property type="match status" value="1"/>
</dbReference>
<dbReference type="InterPro" id="IPR035979">
    <property type="entry name" value="RBD_domain_sf"/>
</dbReference>
<gene>
    <name evidence="5" type="ORF">HRR80_005163</name>
</gene>
<keyword evidence="2" id="KW-0694">RNA-binding</keyword>
<organism evidence="5 6">
    <name type="scientific">Exophiala dermatitidis</name>
    <name type="common">Black yeast-like fungus</name>
    <name type="synonym">Wangiella dermatitidis</name>
    <dbReference type="NCBI Taxonomy" id="5970"/>
    <lineage>
        <taxon>Eukaryota</taxon>
        <taxon>Fungi</taxon>
        <taxon>Dikarya</taxon>
        <taxon>Ascomycota</taxon>
        <taxon>Pezizomycotina</taxon>
        <taxon>Eurotiomycetes</taxon>
        <taxon>Chaetothyriomycetidae</taxon>
        <taxon>Chaetothyriales</taxon>
        <taxon>Herpotrichiellaceae</taxon>
        <taxon>Exophiala</taxon>
    </lineage>
</organism>
<comment type="similarity">
    <text evidence="1">Belongs to the RRM CPSF6/7 family.</text>
</comment>
<feature type="compositionally biased region" description="Basic and acidic residues" evidence="3">
    <location>
        <begin position="75"/>
        <end position="85"/>
    </location>
</feature>
<dbReference type="GO" id="GO:0006397">
    <property type="term" value="P:mRNA processing"/>
    <property type="evidence" value="ECO:0007669"/>
    <property type="project" value="UniProtKB-KW"/>
</dbReference>
<dbReference type="InterPro" id="IPR034772">
    <property type="entry name" value="CPSF6/7"/>
</dbReference>
<dbReference type="GO" id="GO:0005634">
    <property type="term" value="C:nucleus"/>
    <property type="evidence" value="ECO:0007669"/>
    <property type="project" value="UniProtKB-SubCell"/>
</dbReference>
<dbReference type="Proteomes" id="UP001161757">
    <property type="component" value="Unassembled WGS sequence"/>
</dbReference>
<proteinExistence type="inferred from homology"/>
<accession>A0AAN6ITU1</accession>
<evidence type="ECO:0000313" key="6">
    <source>
        <dbReference type="Proteomes" id="UP001161757"/>
    </source>
</evidence>